<feature type="transmembrane region" description="Helical" evidence="1">
    <location>
        <begin position="85"/>
        <end position="104"/>
    </location>
</feature>
<sequence>MENNKTTIVCSSTGILVSGTTSSERPEKSVTIVEPLDVQLKQGWKSFVEKKYRIEALINEQIEKRTLEFQNMDQEDGSHRVWKTIAMWFLYILLFWLLLTMAKASVCHRYSRRCDLYWHETVLAGVVGCFVTTWHEPTPL</sequence>
<accession>A0A1B6KER5</accession>
<evidence type="ECO:0000256" key="1">
    <source>
        <dbReference type="SAM" id="Phobius"/>
    </source>
</evidence>
<gene>
    <name evidence="2" type="ORF">g.557</name>
</gene>
<keyword evidence="1" id="KW-1133">Transmembrane helix</keyword>
<reference evidence="2" key="1">
    <citation type="submission" date="2015-11" db="EMBL/GenBank/DDBJ databases">
        <title>De novo transcriptome assembly of four potential Pierce s Disease insect vectors from Arizona vineyards.</title>
        <authorList>
            <person name="Tassone E.E."/>
        </authorList>
    </citation>
    <scope>NUCLEOTIDE SEQUENCE</scope>
</reference>
<proteinExistence type="predicted"/>
<protein>
    <submittedName>
        <fullName evidence="2">Uncharacterized protein</fullName>
    </submittedName>
</protein>
<keyword evidence="1" id="KW-0472">Membrane</keyword>
<organism evidence="2">
    <name type="scientific">Graphocephala atropunctata</name>
    <dbReference type="NCBI Taxonomy" id="36148"/>
    <lineage>
        <taxon>Eukaryota</taxon>
        <taxon>Metazoa</taxon>
        <taxon>Ecdysozoa</taxon>
        <taxon>Arthropoda</taxon>
        <taxon>Hexapoda</taxon>
        <taxon>Insecta</taxon>
        <taxon>Pterygota</taxon>
        <taxon>Neoptera</taxon>
        <taxon>Paraneoptera</taxon>
        <taxon>Hemiptera</taxon>
        <taxon>Auchenorrhyncha</taxon>
        <taxon>Membracoidea</taxon>
        <taxon>Cicadellidae</taxon>
        <taxon>Cicadellinae</taxon>
        <taxon>Cicadellini</taxon>
        <taxon>Graphocephala</taxon>
    </lineage>
</organism>
<keyword evidence="1" id="KW-0812">Transmembrane</keyword>
<evidence type="ECO:0000313" key="2">
    <source>
        <dbReference type="EMBL" id="JAT09936.1"/>
    </source>
</evidence>
<dbReference type="AlphaFoldDB" id="A0A1B6KER5"/>
<dbReference type="EMBL" id="GEBQ01030041">
    <property type="protein sequence ID" value="JAT09936.1"/>
    <property type="molecule type" value="Transcribed_RNA"/>
</dbReference>
<name>A0A1B6KER5_9HEMI</name>